<proteinExistence type="predicted"/>
<evidence type="ECO:0000313" key="2">
    <source>
        <dbReference type="Proteomes" id="UP000231246"/>
    </source>
</evidence>
<protein>
    <submittedName>
        <fullName evidence="1">Uncharacterized protein</fullName>
    </submittedName>
</protein>
<comment type="caution">
    <text evidence="1">The sequence shown here is derived from an EMBL/GenBank/DDBJ whole genome shotgun (WGS) entry which is preliminary data.</text>
</comment>
<sequence length="424" mass="46090">MVQETVEAIPQPHNELLSSAFSYGSATPGSQLFCDGARLADDSLIRDAYYGNLFRGSVDTMRQVGALDDAVFIHSPSGEAQAEDHPGIDLLVSKYKEAAILAARGSSRGKRFEWDLSNYYDKDKDPLKNSDLACADVRDDLANVALKGNAKAVHVSEGGASFVSTDEPDEKSGVSVNSESIQLKMGDRILLITGSAVEKVTAMTGAQIAELSSSPQKIKALVAELGESQGAITVIENRFDGTPAILKQFEKVIEKGEQWAELPDADKRTATGALMRTLELANLDKEKGPDQAAQIIGKFIQLGKGALPDLMVQLGIRWEIPSQDEFDFATNLYHAGQLDAVMAYATANQITDVNRLPETMRTAFTTNFSMFLLAMENVDRQDQAVGAFGAVLGTFPAYIKQMADRNLLRSSWNNKLRYLNNPLG</sequence>
<dbReference type="AlphaFoldDB" id="A0A2H0BV49"/>
<gene>
    <name evidence="1" type="ORF">COW99_03910</name>
</gene>
<accession>A0A2H0BV49</accession>
<reference evidence="1 2" key="1">
    <citation type="submission" date="2017-09" db="EMBL/GenBank/DDBJ databases">
        <title>Depth-based differentiation of microbial function through sediment-hosted aquifers and enrichment of novel symbionts in the deep terrestrial subsurface.</title>
        <authorList>
            <person name="Probst A.J."/>
            <person name="Ladd B."/>
            <person name="Jarett J.K."/>
            <person name="Geller-Mcgrath D.E."/>
            <person name="Sieber C.M."/>
            <person name="Emerson J.B."/>
            <person name="Anantharaman K."/>
            <person name="Thomas B.C."/>
            <person name="Malmstrom R."/>
            <person name="Stieglmeier M."/>
            <person name="Klingl A."/>
            <person name="Woyke T."/>
            <person name="Ryan C.M."/>
            <person name="Banfield J.F."/>
        </authorList>
    </citation>
    <scope>NUCLEOTIDE SEQUENCE [LARGE SCALE GENOMIC DNA]</scope>
    <source>
        <strain evidence="1">CG22_combo_CG10-13_8_21_14_all_38_20</strain>
    </source>
</reference>
<organism evidence="1 2">
    <name type="scientific">Candidatus Roizmanbacteria bacterium CG22_combo_CG10-13_8_21_14_all_38_20</name>
    <dbReference type="NCBI Taxonomy" id="1974862"/>
    <lineage>
        <taxon>Bacteria</taxon>
        <taxon>Candidatus Roizmaniibacteriota</taxon>
    </lineage>
</organism>
<dbReference type="EMBL" id="PCTA01000026">
    <property type="protein sequence ID" value="PIP61419.1"/>
    <property type="molecule type" value="Genomic_DNA"/>
</dbReference>
<name>A0A2H0BV49_9BACT</name>
<evidence type="ECO:0000313" key="1">
    <source>
        <dbReference type="EMBL" id="PIP61419.1"/>
    </source>
</evidence>
<dbReference type="Proteomes" id="UP000231246">
    <property type="component" value="Unassembled WGS sequence"/>
</dbReference>